<accession>A0ABR0UEJ6</accession>
<keyword evidence="4 5" id="KW-0067">ATP-binding</keyword>
<feature type="binding site" evidence="5">
    <location>
        <position position="59"/>
    </location>
    <ligand>
        <name>ATP</name>
        <dbReference type="ChEBI" id="CHEBI:30616"/>
    </ligand>
</feature>
<evidence type="ECO:0000256" key="1">
    <source>
        <dbReference type="ARBA" id="ARBA00022679"/>
    </source>
</evidence>
<keyword evidence="2 5" id="KW-0547">Nucleotide-binding</keyword>
<keyword evidence="6" id="KW-0723">Serine/threonine-protein kinase</keyword>
<dbReference type="InterPro" id="IPR011009">
    <property type="entry name" value="Kinase-like_dom_sf"/>
</dbReference>
<keyword evidence="1" id="KW-0808">Transferase</keyword>
<dbReference type="InterPro" id="IPR000719">
    <property type="entry name" value="Prot_kinase_dom"/>
</dbReference>
<name>A0ABR0UEJ6_REHGL</name>
<dbReference type="PROSITE" id="PS00107">
    <property type="entry name" value="PROTEIN_KINASE_ATP"/>
    <property type="match status" value="1"/>
</dbReference>
<evidence type="ECO:0000313" key="8">
    <source>
        <dbReference type="EMBL" id="KAK6120906.1"/>
    </source>
</evidence>
<keyword evidence="9" id="KW-1185">Reference proteome</keyword>
<comment type="caution">
    <text evidence="8">The sequence shown here is derived from an EMBL/GenBank/DDBJ whole genome shotgun (WGS) entry which is preliminary data.</text>
</comment>
<comment type="similarity">
    <text evidence="6">Belongs to the protein kinase superfamily.</text>
</comment>
<reference evidence="8 9" key="1">
    <citation type="journal article" date="2021" name="Comput. Struct. Biotechnol. J.">
        <title>De novo genome assembly of the potent medicinal plant Rehmannia glutinosa using nanopore technology.</title>
        <authorList>
            <person name="Ma L."/>
            <person name="Dong C."/>
            <person name="Song C."/>
            <person name="Wang X."/>
            <person name="Zheng X."/>
            <person name="Niu Y."/>
            <person name="Chen S."/>
            <person name="Feng W."/>
        </authorList>
    </citation>
    <scope>NUCLEOTIDE SEQUENCE [LARGE SCALE GENOMIC DNA]</scope>
    <source>
        <strain evidence="8">DH-2019</strain>
    </source>
</reference>
<dbReference type="Proteomes" id="UP001318860">
    <property type="component" value="Unassembled WGS sequence"/>
</dbReference>
<evidence type="ECO:0000256" key="3">
    <source>
        <dbReference type="ARBA" id="ARBA00022777"/>
    </source>
</evidence>
<evidence type="ECO:0000313" key="9">
    <source>
        <dbReference type="Proteomes" id="UP001318860"/>
    </source>
</evidence>
<proteinExistence type="inferred from homology"/>
<dbReference type="PANTHER" id="PTHR48011:SF103">
    <property type="entry name" value="MITOGEN-ACTIVATED PROTEIN KINASE KINASE KINASE YODA-LIKE"/>
    <property type="match status" value="1"/>
</dbReference>
<dbReference type="SMART" id="SM00220">
    <property type="entry name" value="S_TKc"/>
    <property type="match status" value="1"/>
</dbReference>
<dbReference type="SUPFAM" id="SSF56112">
    <property type="entry name" value="Protein kinase-like (PK-like)"/>
    <property type="match status" value="1"/>
</dbReference>
<dbReference type="InterPro" id="IPR052751">
    <property type="entry name" value="Plant_MAPKKK"/>
</dbReference>
<gene>
    <name evidence="8" type="ORF">DH2020_045347</name>
</gene>
<evidence type="ECO:0000256" key="6">
    <source>
        <dbReference type="RuleBase" id="RU000304"/>
    </source>
</evidence>
<dbReference type="InterPro" id="IPR017441">
    <property type="entry name" value="Protein_kinase_ATP_BS"/>
</dbReference>
<evidence type="ECO:0000259" key="7">
    <source>
        <dbReference type="PROSITE" id="PS50011"/>
    </source>
</evidence>
<dbReference type="PROSITE" id="PS50011">
    <property type="entry name" value="PROTEIN_KINASE_DOM"/>
    <property type="match status" value="1"/>
</dbReference>
<protein>
    <recommendedName>
        <fullName evidence="7">Protein kinase domain-containing protein</fullName>
    </recommendedName>
</protein>
<dbReference type="EMBL" id="JABTTQ020002974">
    <property type="protein sequence ID" value="KAK6120906.1"/>
    <property type="molecule type" value="Genomic_DNA"/>
</dbReference>
<evidence type="ECO:0000256" key="4">
    <source>
        <dbReference type="ARBA" id="ARBA00022840"/>
    </source>
</evidence>
<dbReference type="PROSITE" id="PS00108">
    <property type="entry name" value="PROTEIN_KINASE_ST"/>
    <property type="match status" value="1"/>
</dbReference>
<dbReference type="PANTHER" id="PTHR48011">
    <property type="entry name" value="CCR4-NOT TRANSCRIPTIONAL COMPLEX SUBUNIT CAF120-RELATED"/>
    <property type="match status" value="1"/>
</dbReference>
<dbReference type="Gene3D" id="1.10.510.10">
    <property type="entry name" value="Transferase(Phosphotransferase) domain 1"/>
    <property type="match status" value="1"/>
</dbReference>
<dbReference type="Pfam" id="PF00069">
    <property type="entry name" value="Pkinase"/>
    <property type="match status" value="1"/>
</dbReference>
<evidence type="ECO:0000256" key="5">
    <source>
        <dbReference type="PROSITE-ProRule" id="PRU10141"/>
    </source>
</evidence>
<organism evidence="8 9">
    <name type="scientific">Rehmannia glutinosa</name>
    <name type="common">Chinese foxglove</name>
    <dbReference type="NCBI Taxonomy" id="99300"/>
    <lineage>
        <taxon>Eukaryota</taxon>
        <taxon>Viridiplantae</taxon>
        <taxon>Streptophyta</taxon>
        <taxon>Embryophyta</taxon>
        <taxon>Tracheophyta</taxon>
        <taxon>Spermatophyta</taxon>
        <taxon>Magnoliopsida</taxon>
        <taxon>eudicotyledons</taxon>
        <taxon>Gunneridae</taxon>
        <taxon>Pentapetalae</taxon>
        <taxon>asterids</taxon>
        <taxon>lamiids</taxon>
        <taxon>Lamiales</taxon>
        <taxon>Orobanchaceae</taxon>
        <taxon>Rehmannieae</taxon>
        <taxon>Rehmannia</taxon>
    </lineage>
</organism>
<feature type="domain" description="Protein kinase" evidence="7">
    <location>
        <begin position="23"/>
        <end position="296"/>
    </location>
</feature>
<evidence type="ECO:0000256" key="2">
    <source>
        <dbReference type="ARBA" id="ARBA00022741"/>
    </source>
</evidence>
<keyword evidence="3" id="KW-0418">Kinase</keyword>
<sequence>MSRKGDDVVKGNGVNEYGDGVSWIRGSMLGKGSFGRVFLVTLKNPTSKYRCFPSVMAVKFAEVSVSGTLQKEKEVMSNLNVCPYIIKCFGEETTMGENAVMAYNLLLEYGFGGTLANMIKKSGGNGLPELEVREHTRSILRGLNHIHGNGYVHCDLKPDNILLVPKAGRGEVAEFRAQIGDFGVAKRVKQSKKRKLEEPYWRGTPMCLSPEAVIDSVQEEPSDVWAVGCIVLEMLTGKPPWDGRKEEILRKIGARHELPKIPNEISKDAKGFLKGCFVRKSMFRFTSEMMLHHPFVEGLDSDVDDDVECLNDTDSMELVAESDDEFSCDLFSDECTDESEVSSSCWSEEDANGGTDDEPVSCLAEEKKFEVVDVQHCDQSSKQIASQSLPERPHCPVSITIPAGI</sequence>
<dbReference type="InterPro" id="IPR008271">
    <property type="entry name" value="Ser/Thr_kinase_AS"/>
</dbReference>